<evidence type="ECO:0000313" key="3">
    <source>
        <dbReference type="Proteomes" id="UP000484842"/>
    </source>
</evidence>
<gene>
    <name evidence="2" type="ORF">F8S09_07255</name>
</gene>
<evidence type="ECO:0008006" key="4">
    <source>
        <dbReference type="Google" id="ProtNLM"/>
    </source>
</evidence>
<keyword evidence="1" id="KW-0812">Transmembrane</keyword>
<evidence type="ECO:0000256" key="1">
    <source>
        <dbReference type="SAM" id="Phobius"/>
    </source>
</evidence>
<keyword evidence="1" id="KW-0472">Membrane</keyword>
<feature type="transmembrane region" description="Helical" evidence="1">
    <location>
        <begin position="77"/>
        <end position="98"/>
    </location>
</feature>
<dbReference type="RefSeq" id="WP_152870615.1">
    <property type="nucleotide sequence ID" value="NZ_WBSL01000002.1"/>
</dbReference>
<evidence type="ECO:0000313" key="2">
    <source>
        <dbReference type="EMBL" id="MPY66492.1"/>
    </source>
</evidence>
<feature type="transmembrane region" description="Helical" evidence="1">
    <location>
        <begin position="46"/>
        <end position="65"/>
    </location>
</feature>
<sequence>MTRARDRRFLLAFSVGFPVFFLTLGLHVLVGSALPGLTVGERIDSFQAVSGGLIGAGVVLLFLALRLRPESTGRAAVLGGALGVLIGGVAAWFLVPLYV</sequence>
<dbReference type="Proteomes" id="UP000484842">
    <property type="component" value="Unassembled WGS sequence"/>
</dbReference>
<organism evidence="2 3">
    <name type="scientific">Deinococcus terrestris</name>
    <dbReference type="NCBI Taxonomy" id="2651870"/>
    <lineage>
        <taxon>Bacteria</taxon>
        <taxon>Thermotogati</taxon>
        <taxon>Deinococcota</taxon>
        <taxon>Deinococci</taxon>
        <taxon>Deinococcales</taxon>
        <taxon>Deinococcaceae</taxon>
        <taxon>Deinococcus</taxon>
    </lineage>
</organism>
<feature type="transmembrane region" description="Helical" evidence="1">
    <location>
        <begin position="9"/>
        <end position="34"/>
    </location>
</feature>
<name>A0A7X1TRM4_9DEIO</name>
<keyword evidence="3" id="KW-1185">Reference proteome</keyword>
<comment type="caution">
    <text evidence="2">The sequence shown here is derived from an EMBL/GenBank/DDBJ whole genome shotgun (WGS) entry which is preliminary data.</text>
</comment>
<keyword evidence="1" id="KW-1133">Transmembrane helix</keyword>
<dbReference type="AlphaFoldDB" id="A0A7X1TRM4"/>
<protein>
    <recommendedName>
        <fullName evidence="4">MFS transporter</fullName>
    </recommendedName>
</protein>
<accession>A0A7X1TRM4</accession>
<dbReference type="EMBL" id="WBSL01000002">
    <property type="protein sequence ID" value="MPY66492.1"/>
    <property type="molecule type" value="Genomic_DNA"/>
</dbReference>
<proteinExistence type="predicted"/>
<reference evidence="2 3" key="1">
    <citation type="submission" date="2019-10" db="EMBL/GenBank/DDBJ databases">
        <title>Deinococcus sp. isolated from soil.</title>
        <authorList>
            <person name="Li Y."/>
            <person name="Wang J."/>
        </authorList>
    </citation>
    <scope>NUCLEOTIDE SEQUENCE [LARGE SCALE GENOMIC DNA]</scope>
    <source>
        <strain evidence="2 3">SDU3-2</strain>
    </source>
</reference>